<comment type="pathway">
    <text evidence="2">Siderophore biosynthesis; enterobactin biosynthesis.</text>
</comment>
<dbReference type="PRINTS" id="PR01399">
    <property type="entry name" value="ENTSNTHTASED"/>
</dbReference>
<gene>
    <name evidence="16" type="ORF">D7V20_14985</name>
</gene>
<organism evidence="16 17">
    <name type="scientific">Acinetobacter rongchengensis</name>
    <dbReference type="NCBI Taxonomy" id="2419601"/>
    <lineage>
        <taxon>Bacteria</taxon>
        <taxon>Pseudomonadati</taxon>
        <taxon>Pseudomonadota</taxon>
        <taxon>Gammaproteobacteria</taxon>
        <taxon>Moraxellales</taxon>
        <taxon>Moraxellaceae</taxon>
        <taxon>Acinetobacter</taxon>
    </lineage>
</organism>
<comment type="cofactor">
    <cofactor evidence="13">
        <name>Mg(2+)</name>
        <dbReference type="ChEBI" id="CHEBI:18420"/>
    </cofactor>
</comment>
<evidence type="ECO:0000256" key="6">
    <source>
        <dbReference type="ARBA" id="ARBA00022679"/>
    </source>
</evidence>
<accession>A0A3A8ESK6</accession>
<comment type="catalytic activity">
    <reaction evidence="11">
        <text>apo-[peptidyl-carrier protein] + CoA = holo-[peptidyl-carrier protein] + adenosine 3',5'-bisphosphate + H(+)</text>
        <dbReference type="Rhea" id="RHEA:46228"/>
        <dbReference type="Rhea" id="RHEA-COMP:11479"/>
        <dbReference type="Rhea" id="RHEA-COMP:11480"/>
        <dbReference type="ChEBI" id="CHEBI:15378"/>
        <dbReference type="ChEBI" id="CHEBI:29999"/>
        <dbReference type="ChEBI" id="CHEBI:57287"/>
        <dbReference type="ChEBI" id="CHEBI:58343"/>
        <dbReference type="ChEBI" id="CHEBI:64479"/>
    </reaction>
</comment>
<feature type="binding site" evidence="13">
    <location>
        <position position="157"/>
    </location>
    <ligand>
        <name>Mg(2+)</name>
        <dbReference type="ChEBI" id="CHEBI:18420"/>
    </ligand>
</feature>
<evidence type="ECO:0000256" key="2">
    <source>
        <dbReference type="ARBA" id="ARBA00004993"/>
    </source>
</evidence>
<evidence type="ECO:0000313" key="17">
    <source>
        <dbReference type="Proteomes" id="UP000280405"/>
    </source>
</evidence>
<keyword evidence="7" id="KW-0259">Enterobactin biosynthesis</keyword>
<dbReference type="OrthoDB" id="8210607at2"/>
<dbReference type="PANTHER" id="PTHR38096:SF1">
    <property type="entry name" value="ENTEROBACTIN SYNTHASE COMPONENT D"/>
    <property type="match status" value="1"/>
</dbReference>
<dbReference type="GO" id="GO:0005886">
    <property type="term" value="C:plasma membrane"/>
    <property type="evidence" value="ECO:0007669"/>
    <property type="project" value="TreeGrafter"/>
</dbReference>
<evidence type="ECO:0000256" key="4">
    <source>
        <dbReference type="ARBA" id="ARBA00011503"/>
    </source>
</evidence>
<comment type="similarity">
    <text evidence="3">Belongs to the P-Pant transferase superfamily. EntD family.</text>
</comment>
<dbReference type="GO" id="GO:0009239">
    <property type="term" value="P:enterobactin biosynthetic process"/>
    <property type="evidence" value="ECO:0007669"/>
    <property type="project" value="UniProtKB-UniPathway"/>
</dbReference>
<evidence type="ECO:0000256" key="5">
    <source>
        <dbReference type="ARBA" id="ARBA00019087"/>
    </source>
</evidence>
<protein>
    <recommendedName>
        <fullName evidence="5">Enterobactin synthase component D</fullName>
    </recommendedName>
    <alternativeName>
        <fullName evidence="8">4'-phosphopantetheinyl transferase EntD</fullName>
    </alternativeName>
    <alternativeName>
        <fullName evidence="9">Enterochelin synthase D</fullName>
    </alternativeName>
</protein>
<evidence type="ECO:0000259" key="14">
    <source>
        <dbReference type="Pfam" id="PF01648"/>
    </source>
</evidence>
<evidence type="ECO:0000256" key="9">
    <source>
        <dbReference type="ARBA" id="ARBA00031996"/>
    </source>
</evidence>
<feature type="binding site" evidence="12">
    <location>
        <position position="88"/>
    </location>
    <ligand>
        <name>CoA</name>
        <dbReference type="ChEBI" id="CHEBI:57287"/>
    </ligand>
</feature>
<dbReference type="Proteomes" id="UP000280405">
    <property type="component" value="Unassembled WGS sequence"/>
</dbReference>
<dbReference type="InterPro" id="IPR037143">
    <property type="entry name" value="4-PPantetheinyl_Trfase_dom_sf"/>
</dbReference>
<feature type="binding site" evidence="12">
    <location>
        <position position="201"/>
    </location>
    <ligand>
        <name>CoA</name>
        <dbReference type="ChEBI" id="CHEBI:57287"/>
    </ligand>
</feature>
<feature type="binding site" evidence="12">
    <location>
        <position position="205"/>
    </location>
    <ligand>
        <name>CoA</name>
        <dbReference type="ChEBI" id="CHEBI:57287"/>
    </ligand>
</feature>
<evidence type="ECO:0000313" key="16">
    <source>
        <dbReference type="EMBL" id="RKG36456.1"/>
    </source>
</evidence>
<dbReference type="GO" id="GO:0000287">
    <property type="term" value="F:magnesium ion binding"/>
    <property type="evidence" value="ECO:0007669"/>
    <property type="project" value="InterPro"/>
</dbReference>
<evidence type="ECO:0000256" key="1">
    <source>
        <dbReference type="ARBA" id="ARBA00003937"/>
    </source>
</evidence>
<feature type="binding site" evidence="13">
    <location>
        <position position="158"/>
    </location>
    <ligand>
        <name>Mg(2+)</name>
        <dbReference type="ChEBI" id="CHEBI:18420"/>
    </ligand>
</feature>
<feature type="domain" description="4'-phosphopantetheinyl transferase" evidence="14">
    <location>
        <begin position="153"/>
        <end position="225"/>
    </location>
</feature>
<dbReference type="InterPro" id="IPR003542">
    <property type="entry name" value="Enbac_synth_compD-like"/>
</dbReference>
<proteinExistence type="inferred from homology"/>
<dbReference type="Pfam" id="PF17837">
    <property type="entry name" value="4PPT_N"/>
    <property type="match status" value="1"/>
</dbReference>
<dbReference type="InterPro" id="IPR041354">
    <property type="entry name" value="4PPT_N"/>
</dbReference>
<comment type="subunit">
    <text evidence="4">EntB, EntD, EntE, and EntF form a multienzyme complex called enterobactin synthase.</text>
</comment>
<name>A0A3A8ESK6_9GAMM</name>
<feature type="binding site" evidence="12">
    <location>
        <position position="156"/>
    </location>
    <ligand>
        <name>CoA</name>
        <dbReference type="ChEBI" id="CHEBI:57287"/>
    </ligand>
</feature>
<evidence type="ECO:0000256" key="11">
    <source>
        <dbReference type="ARBA" id="ARBA00049191"/>
    </source>
</evidence>
<comment type="function">
    <text evidence="1">Involved in the biosynthesis of the siderophore enterobactin (enterochelin), which is a macrocyclic trimeric lactone of N-(2,3-dihydroxybenzoyl)-serine. The serine trilactone serves as a scaffolding for the three catechol functionalities that provide hexadentate coordination for the tightly ligated iron(2+) atoms. Plays an essential role in the assembly of the enterobactin by catalyzing the transfer of the 4'-phosphopantetheine (Ppant) moiety from coenzyme A to the apo-domains of both EntB (ArCP domain) and EntF (PCP domain) to yield their holo-forms which make them competent for the activation of 2,3-dihydroxybenzoate (DHB) and L-serine, respectively.</text>
</comment>
<keyword evidence="13" id="KW-0460">Magnesium</keyword>
<comment type="caution">
    <text evidence="16">The sequence shown here is derived from an EMBL/GenBank/DDBJ whole genome shotgun (WGS) entry which is preliminary data.</text>
</comment>
<dbReference type="GO" id="GO:0009366">
    <property type="term" value="C:enterobactin synthetase complex"/>
    <property type="evidence" value="ECO:0007669"/>
    <property type="project" value="InterPro"/>
</dbReference>
<dbReference type="AlphaFoldDB" id="A0A3A8ESK6"/>
<evidence type="ECO:0000256" key="8">
    <source>
        <dbReference type="ARBA" id="ARBA00029894"/>
    </source>
</evidence>
<evidence type="ECO:0000259" key="15">
    <source>
        <dbReference type="Pfam" id="PF17837"/>
    </source>
</evidence>
<keyword evidence="13" id="KW-0479">Metal-binding</keyword>
<evidence type="ECO:0000256" key="13">
    <source>
        <dbReference type="PIRSR" id="PIRSR603542-2"/>
    </source>
</evidence>
<evidence type="ECO:0000256" key="12">
    <source>
        <dbReference type="PIRSR" id="PIRSR603542-1"/>
    </source>
</evidence>
<reference evidence="16 17" key="1">
    <citation type="submission" date="2018-09" db="EMBL/GenBank/DDBJ databases">
        <title>The draft genome of Acinetobacter spp. strains.</title>
        <authorList>
            <person name="Qin J."/>
            <person name="Feng Y."/>
            <person name="Zong Z."/>
        </authorList>
    </citation>
    <scope>NUCLEOTIDE SEQUENCE [LARGE SCALE GENOMIC DNA]</scope>
    <source>
        <strain evidence="16 17">WCHAc060115</strain>
    </source>
</reference>
<dbReference type="GO" id="GO:0008897">
    <property type="term" value="F:holo-[acyl-carrier-protein] synthase activity"/>
    <property type="evidence" value="ECO:0007669"/>
    <property type="project" value="InterPro"/>
</dbReference>
<dbReference type="PANTHER" id="PTHR38096">
    <property type="entry name" value="ENTEROBACTIN SYNTHASE COMPONENT D"/>
    <property type="match status" value="1"/>
</dbReference>
<dbReference type="InterPro" id="IPR008278">
    <property type="entry name" value="4-PPantetheinyl_Trfase_dom"/>
</dbReference>
<feature type="domain" description="4'-phosphopantetheinyl transferase N-terminal" evidence="15">
    <location>
        <begin position="86"/>
        <end position="144"/>
    </location>
</feature>
<keyword evidence="6 16" id="KW-0808">Transferase</keyword>
<feature type="binding site" evidence="13">
    <location>
        <position position="156"/>
    </location>
    <ligand>
        <name>Mg(2+)</name>
        <dbReference type="ChEBI" id="CHEBI:18420"/>
    </ligand>
</feature>
<sequence length="264" mass="29976">MDRGGVISALIHFNQSFEIDAVLNRFVNSYIRCALPNRFIKMHKLLYEPCFDLYLAYCEFNQQYFDMNLFDELSILLPTQLQSYPTVRQSEFLAGRYAAKLALAAMPEKLCLEQVIIGGRKEPIFPKDLIGTLTHSNTMAMCAVTSSKALCFVGIDIEPIMTKMDFSGIEGKVYSVRELQLLTAKGISKEIAATLVFSAKESIFKAFSKQIHHGIDFHRFELSELIYLGHSLSMKFDVREVNFEAQIMVSAKIHKKHVLTLVAQ</sequence>
<dbReference type="EMBL" id="RAXT01000045">
    <property type="protein sequence ID" value="RKG36456.1"/>
    <property type="molecule type" value="Genomic_DNA"/>
</dbReference>
<feature type="binding site" evidence="12">
    <location>
        <position position="96"/>
    </location>
    <ligand>
        <name>CoA</name>
        <dbReference type="ChEBI" id="CHEBI:57287"/>
    </ligand>
</feature>
<dbReference type="SUPFAM" id="SSF56214">
    <property type="entry name" value="4'-phosphopantetheinyl transferase"/>
    <property type="match status" value="1"/>
</dbReference>
<comment type="catalytic activity">
    <reaction evidence="10">
        <text>apo-[aryl-carrier protein] + CoA = holo-[aryl-carrier protein] + adenosine 3',5'-bisphosphate + H(+)</text>
        <dbReference type="Rhea" id="RHEA:48404"/>
        <dbReference type="Rhea" id="RHEA-COMP:15903"/>
        <dbReference type="Rhea" id="RHEA-COMP:17557"/>
        <dbReference type="ChEBI" id="CHEBI:15378"/>
        <dbReference type="ChEBI" id="CHEBI:29999"/>
        <dbReference type="ChEBI" id="CHEBI:57287"/>
        <dbReference type="ChEBI" id="CHEBI:58343"/>
        <dbReference type="ChEBI" id="CHEBI:64479"/>
    </reaction>
</comment>
<dbReference type="UniPathway" id="UPA00017"/>
<feature type="binding site" evidence="12">
    <location>
        <begin position="134"/>
        <end position="135"/>
    </location>
    <ligand>
        <name>CoA</name>
        <dbReference type="ChEBI" id="CHEBI:57287"/>
    </ligand>
</feature>
<evidence type="ECO:0000256" key="7">
    <source>
        <dbReference type="ARBA" id="ARBA00023191"/>
    </source>
</evidence>
<evidence type="ECO:0000256" key="3">
    <source>
        <dbReference type="ARBA" id="ARBA00008342"/>
    </source>
</evidence>
<evidence type="ECO:0000256" key="10">
    <source>
        <dbReference type="ARBA" id="ARBA00049176"/>
    </source>
</evidence>
<keyword evidence="17" id="KW-1185">Reference proteome</keyword>
<dbReference type="Pfam" id="PF01648">
    <property type="entry name" value="ACPS"/>
    <property type="match status" value="1"/>
</dbReference>